<organism evidence="4 5">
    <name type="scientific">Flagellimonas lutimaris</name>
    <dbReference type="NCBI Taxonomy" id="475082"/>
    <lineage>
        <taxon>Bacteria</taxon>
        <taxon>Pseudomonadati</taxon>
        <taxon>Bacteroidota</taxon>
        <taxon>Flavobacteriia</taxon>
        <taxon>Flavobacteriales</taxon>
        <taxon>Flavobacteriaceae</taxon>
        <taxon>Flagellimonas</taxon>
    </lineage>
</organism>
<dbReference type="SMART" id="SM00850">
    <property type="entry name" value="LytTR"/>
    <property type="match status" value="1"/>
</dbReference>
<dbReference type="Pfam" id="PF04397">
    <property type="entry name" value="LytTR"/>
    <property type="match status" value="1"/>
</dbReference>
<feature type="domain" description="Response regulatory" evidence="2">
    <location>
        <begin position="2"/>
        <end position="113"/>
    </location>
</feature>
<dbReference type="AlphaFoldDB" id="A0A3A1N528"/>
<evidence type="ECO:0000259" key="3">
    <source>
        <dbReference type="PROSITE" id="PS50930"/>
    </source>
</evidence>
<dbReference type="InterPro" id="IPR046947">
    <property type="entry name" value="LytR-like"/>
</dbReference>
<protein>
    <submittedName>
        <fullName evidence="4">DNA-binding response regulator</fullName>
    </submittedName>
</protein>
<gene>
    <name evidence="4" type="ORF">D2V08_11965</name>
</gene>
<reference evidence="4 5" key="1">
    <citation type="submission" date="2018-08" db="EMBL/GenBank/DDBJ databases">
        <title>Proposal of Muricauda 72 sp.nov. and Muricauda NH166 sp.nov., isolated from seawater.</title>
        <authorList>
            <person name="Cheng H."/>
            <person name="Wu Y.-H."/>
            <person name="Guo L.-L."/>
            <person name="Xu X.-W."/>
        </authorList>
    </citation>
    <scope>NUCLEOTIDE SEQUENCE [LARGE SCALE GENOMIC DNA]</scope>
    <source>
        <strain evidence="4 5">KCTC 22173</strain>
    </source>
</reference>
<dbReference type="Pfam" id="PF00072">
    <property type="entry name" value="Response_reg"/>
    <property type="match status" value="1"/>
</dbReference>
<dbReference type="SUPFAM" id="SSF52172">
    <property type="entry name" value="CheY-like"/>
    <property type="match status" value="1"/>
</dbReference>
<sequence length="254" mass="29441">MRAVVVDDELLAVKRIEQLLKDHPEFEIIASFTEADKAISKIDSLDPDVLFLDVDLGYMSGFDILKKIKSTPLVIFVTAYDKHAITAFDHFAFDFLLKPFKDERFNKCINRVVQLHLNDSNLEYEKRLKDLIDHISQSKKDTSFNSGKIMVKLGNKIQLIPTKEIMYIRASGYYSEIFTQNKKHVLRESLANLSKHLEPYPFARIHRSTIVNFDYIQELINSNYGELDVKMSTNILLRVSKSYKKSFLKKLGVQ</sequence>
<dbReference type="PANTHER" id="PTHR37299">
    <property type="entry name" value="TRANSCRIPTIONAL REGULATOR-RELATED"/>
    <property type="match status" value="1"/>
</dbReference>
<dbReference type="PROSITE" id="PS50930">
    <property type="entry name" value="HTH_LYTTR"/>
    <property type="match status" value="1"/>
</dbReference>
<dbReference type="InterPro" id="IPR001789">
    <property type="entry name" value="Sig_transdc_resp-reg_receiver"/>
</dbReference>
<proteinExistence type="predicted"/>
<evidence type="ECO:0000259" key="2">
    <source>
        <dbReference type="PROSITE" id="PS50110"/>
    </source>
</evidence>
<dbReference type="OrthoDB" id="2168082at2"/>
<dbReference type="Gene3D" id="2.40.50.1020">
    <property type="entry name" value="LytTr DNA-binding domain"/>
    <property type="match status" value="1"/>
</dbReference>
<comment type="caution">
    <text evidence="4">The sequence shown here is derived from an EMBL/GenBank/DDBJ whole genome shotgun (WGS) entry which is preliminary data.</text>
</comment>
<keyword evidence="1" id="KW-0597">Phosphoprotein</keyword>
<evidence type="ECO:0000256" key="1">
    <source>
        <dbReference type="PROSITE-ProRule" id="PRU00169"/>
    </source>
</evidence>
<dbReference type="InterPro" id="IPR007492">
    <property type="entry name" value="LytTR_DNA-bd_dom"/>
</dbReference>
<feature type="domain" description="HTH LytTR-type" evidence="3">
    <location>
        <begin position="149"/>
        <end position="253"/>
    </location>
</feature>
<name>A0A3A1N528_9FLAO</name>
<keyword evidence="4" id="KW-0238">DNA-binding</keyword>
<evidence type="ECO:0000313" key="4">
    <source>
        <dbReference type="EMBL" id="RIV32622.1"/>
    </source>
</evidence>
<dbReference type="GO" id="GO:0003677">
    <property type="term" value="F:DNA binding"/>
    <property type="evidence" value="ECO:0007669"/>
    <property type="project" value="UniProtKB-KW"/>
</dbReference>
<evidence type="ECO:0000313" key="5">
    <source>
        <dbReference type="Proteomes" id="UP000266067"/>
    </source>
</evidence>
<dbReference type="SMART" id="SM00448">
    <property type="entry name" value="REC"/>
    <property type="match status" value="1"/>
</dbReference>
<dbReference type="GO" id="GO:0000156">
    <property type="term" value="F:phosphorelay response regulator activity"/>
    <property type="evidence" value="ECO:0007669"/>
    <property type="project" value="InterPro"/>
</dbReference>
<dbReference type="PROSITE" id="PS50110">
    <property type="entry name" value="RESPONSE_REGULATORY"/>
    <property type="match status" value="1"/>
</dbReference>
<dbReference type="InterPro" id="IPR011006">
    <property type="entry name" value="CheY-like_superfamily"/>
</dbReference>
<dbReference type="PANTHER" id="PTHR37299:SF1">
    <property type="entry name" value="STAGE 0 SPORULATION PROTEIN A HOMOLOG"/>
    <property type="match status" value="1"/>
</dbReference>
<feature type="modified residue" description="4-aspartylphosphate" evidence="1">
    <location>
        <position position="53"/>
    </location>
</feature>
<accession>A0A3A1N528</accession>
<dbReference type="Proteomes" id="UP000266067">
    <property type="component" value="Unassembled WGS sequence"/>
</dbReference>
<dbReference type="EMBL" id="QXFH01000073">
    <property type="protein sequence ID" value="RIV32622.1"/>
    <property type="molecule type" value="Genomic_DNA"/>
</dbReference>
<keyword evidence="5" id="KW-1185">Reference proteome</keyword>
<dbReference type="Gene3D" id="3.40.50.2300">
    <property type="match status" value="1"/>
</dbReference>